<evidence type="ECO:0000256" key="8">
    <source>
        <dbReference type="ARBA" id="ARBA00023002"/>
    </source>
</evidence>
<evidence type="ECO:0000256" key="1">
    <source>
        <dbReference type="ARBA" id="ARBA00001974"/>
    </source>
</evidence>
<dbReference type="GO" id="GO:0016491">
    <property type="term" value="F:oxidoreductase activity"/>
    <property type="evidence" value="ECO:0007669"/>
    <property type="project" value="UniProtKB-KW"/>
</dbReference>
<dbReference type="KEGG" id="glz:GLAREA_03625"/>
<dbReference type="RefSeq" id="XP_008082069.1">
    <property type="nucleotide sequence ID" value="XM_008083878.1"/>
</dbReference>
<dbReference type="OMA" id="PSMEEWA"/>
<organism evidence="11 12">
    <name type="scientific">Glarea lozoyensis (strain ATCC 20868 / MF5171)</name>
    <dbReference type="NCBI Taxonomy" id="1116229"/>
    <lineage>
        <taxon>Eukaryota</taxon>
        <taxon>Fungi</taxon>
        <taxon>Dikarya</taxon>
        <taxon>Ascomycota</taxon>
        <taxon>Pezizomycotina</taxon>
        <taxon>Leotiomycetes</taxon>
        <taxon>Helotiales</taxon>
        <taxon>Helotiaceae</taxon>
        <taxon>Glarea</taxon>
    </lineage>
</organism>
<evidence type="ECO:0000256" key="4">
    <source>
        <dbReference type="ARBA" id="ARBA00012881"/>
    </source>
</evidence>
<evidence type="ECO:0000256" key="6">
    <source>
        <dbReference type="ARBA" id="ARBA00022827"/>
    </source>
</evidence>
<evidence type="ECO:0000313" key="12">
    <source>
        <dbReference type="Proteomes" id="UP000016922"/>
    </source>
</evidence>
<dbReference type="Gene3D" id="3.50.50.60">
    <property type="entry name" value="FAD/NAD(P)-binding domain"/>
    <property type="match status" value="1"/>
</dbReference>
<evidence type="ECO:0000256" key="7">
    <source>
        <dbReference type="ARBA" id="ARBA00022857"/>
    </source>
</evidence>
<comment type="pathway">
    <text evidence="2">Siderophore biosynthesis.</text>
</comment>
<dbReference type="Proteomes" id="UP000016922">
    <property type="component" value="Unassembled WGS sequence"/>
</dbReference>
<keyword evidence="6" id="KW-0274">FAD</keyword>
<evidence type="ECO:0000313" key="11">
    <source>
        <dbReference type="EMBL" id="EPE30658.1"/>
    </source>
</evidence>
<gene>
    <name evidence="11" type="ORF">GLAREA_03625</name>
</gene>
<evidence type="ECO:0000256" key="5">
    <source>
        <dbReference type="ARBA" id="ARBA00022630"/>
    </source>
</evidence>
<proteinExistence type="inferred from homology"/>
<keyword evidence="5" id="KW-0285">Flavoprotein</keyword>
<dbReference type="GO" id="GO:0006879">
    <property type="term" value="P:intracellular iron ion homeostasis"/>
    <property type="evidence" value="ECO:0007669"/>
    <property type="project" value="TreeGrafter"/>
</dbReference>
<comment type="catalytic activity">
    <reaction evidence="9">
        <text>L-ornithine + NADPH + O2 = N(5)-hydroxy-L-ornithine + NADP(+) + H2O</text>
        <dbReference type="Rhea" id="RHEA:41508"/>
        <dbReference type="ChEBI" id="CHEBI:15377"/>
        <dbReference type="ChEBI" id="CHEBI:15379"/>
        <dbReference type="ChEBI" id="CHEBI:46911"/>
        <dbReference type="ChEBI" id="CHEBI:57783"/>
        <dbReference type="ChEBI" id="CHEBI:58349"/>
        <dbReference type="ChEBI" id="CHEBI:78275"/>
        <dbReference type="EC" id="1.14.13.196"/>
    </reaction>
</comment>
<comment type="catalytic activity">
    <reaction evidence="10">
        <text>L-ornithine + NADH + O2 = N(5)-hydroxy-L-ornithine + NAD(+) + H2O</text>
        <dbReference type="Rhea" id="RHEA:41512"/>
        <dbReference type="ChEBI" id="CHEBI:15377"/>
        <dbReference type="ChEBI" id="CHEBI:15379"/>
        <dbReference type="ChEBI" id="CHEBI:46911"/>
        <dbReference type="ChEBI" id="CHEBI:57540"/>
        <dbReference type="ChEBI" id="CHEBI:57945"/>
        <dbReference type="ChEBI" id="CHEBI:78275"/>
        <dbReference type="EC" id="1.14.13.196"/>
    </reaction>
</comment>
<dbReference type="SUPFAM" id="SSF51905">
    <property type="entry name" value="FAD/NAD(P)-binding domain"/>
    <property type="match status" value="1"/>
</dbReference>
<protein>
    <recommendedName>
        <fullName evidence="4">L-ornithine N(5)-monooxygenase [NAD(P)H]</fullName>
        <ecNumber evidence="4">1.14.13.196</ecNumber>
    </recommendedName>
</protein>
<dbReference type="InterPro" id="IPR025700">
    <property type="entry name" value="Lys/Orn_oxygenase"/>
</dbReference>
<dbReference type="OrthoDB" id="3519933at2759"/>
<evidence type="ECO:0000256" key="2">
    <source>
        <dbReference type="ARBA" id="ARBA00004924"/>
    </source>
</evidence>
<dbReference type="GeneID" id="19462680"/>
<dbReference type="PANTHER" id="PTHR42802">
    <property type="entry name" value="MONOOXYGENASE"/>
    <property type="match status" value="1"/>
</dbReference>
<dbReference type="AlphaFoldDB" id="S3DW93"/>
<dbReference type="InterPro" id="IPR036188">
    <property type="entry name" value="FAD/NAD-bd_sf"/>
</dbReference>
<evidence type="ECO:0000256" key="10">
    <source>
        <dbReference type="ARBA" id="ARBA00049248"/>
    </source>
</evidence>
<dbReference type="eggNOG" id="KOG1399">
    <property type="taxonomic scope" value="Eukaryota"/>
</dbReference>
<comment type="similarity">
    <text evidence="3">Belongs to the lysine N(6)-hydroxylase/L-ornithine N(5)-oxygenase family.</text>
</comment>
<keyword evidence="8" id="KW-0560">Oxidoreductase</keyword>
<dbReference type="Pfam" id="PF13434">
    <property type="entry name" value="Lys_Orn_oxgnase"/>
    <property type="match status" value="1"/>
</dbReference>
<keyword evidence="12" id="KW-1185">Reference proteome</keyword>
<dbReference type="HOGENOM" id="CLU_1098585_0_0_1"/>
<dbReference type="EC" id="1.14.13.196" evidence="4"/>
<dbReference type="PANTHER" id="PTHR42802:SF1">
    <property type="entry name" value="L-ORNITHINE N(5)-MONOOXYGENASE"/>
    <property type="match status" value="1"/>
</dbReference>
<dbReference type="STRING" id="1116229.S3DW93"/>
<dbReference type="EMBL" id="KE145363">
    <property type="protein sequence ID" value="EPE30658.1"/>
    <property type="molecule type" value="Genomic_DNA"/>
</dbReference>
<evidence type="ECO:0000256" key="3">
    <source>
        <dbReference type="ARBA" id="ARBA00007588"/>
    </source>
</evidence>
<reference evidence="11 12" key="1">
    <citation type="journal article" date="2013" name="BMC Genomics">
        <title>Genomics-driven discovery of the pneumocandin biosynthetic gene cluster in the fungus Glarea lozoyensis.</title>
        <authorList>
            <person name="Chen L."/>
            <person name="Yue Q."/>
            <person name="Zhang X."/>
            <person name="Xiang M."/>
            <person name="Wang C."/>
            <person name="Li S."/>
            <person name="Che Y."/>
            <person name="Ortiz-Lopez F.J."/>
            <person name="Bills G.F."/>
            <person name="Liu X."/>
            <person name="An Z."/>
        </authorList>
    </citation>
    <scope>NUCLEOTIDE SEQUENCE [LARGE SCALE GENOMIC DNA]</scope>
    <source>
        <strain evidence="12">ATCC 20868 / MF5171</strain>
    </source>
</reference>
<comment type="cofactor">
    <cofactor evidence="1">
        <name>FAD</name>
        <dbReference type="ChEBI" id="CHEBI:57692"/>
    </cofactor>
</comment>
<keyword evidence="7" id="KW-0521">NADP</keyword>
<name>S3DW93_GLAL2</name>
<sequence length="253" mass="28122">MEHTSMVDAAASPISRLQEPSSQPYDLICVGFGINSLALAAAIQENHSSSNVLFLEQKYEFSAKDVMNSSSKHMETSFMHDLATMRNPTSDFTYLNYLQTHGNFDKFLELSDEGSPAPLRSDFCEYLSWAAGRCDDTVEFGQQVVEVSPISSNRWAVASRDTKSGQIRVLAAKKVVFGDGKKARIAQISDADENSGQNEGVQMLQVSDAVREIYTEDKVESPDMRFTTLCTNTVEIHNKVFLEAEPLFIRALL</sequence>
<evidence type="ECO:0000256" key="9">
    <source>
        <dbReference type="ARBA" id="ARBA00047598"/>
    </source>
</evidence>
<accession>S3DW93</accession>